<feature type="compositionally biased region" description="Polar residues" evidence="4">
    <location>
        <begin position="82"/>
        <end position="109"/>
    </location>
</feature>
<name>A0A504XG88_LEIDO</name>
<dbReference type="PANTHER" id="PTHR10997:SF18">
    <property type="entry name" value="D-IMPORTIN 7_RANBP7"/>
    <property type="match status" value="1"/>
</dbReference>
<dbReference type="PANTHER" id="PTHR10997">
    <property type="entry name" value="IMPORTIN-7, 8, 11"/>
    <property type="match status" value="1"/>
</dbReference>
<feature type="region of interest" description="Disordered" evidence="4">
    <location>
        <begin position="75"/>
        <end position="188"/>
    </location>
</feature>
<dbReference type="InterPro" id="IPR016024">
    <property type="entry name" value="ARM-type_fold"/>
</dbReference>
<dbReference type="VEuPathDB" id="TriTrypDB:LDHU3_13.0710"/>
<accession>A0A504XG88</accession>
<dbReference type="GO" id="GO:0005829">
    <property type="term" value="C:cytosol"/>
    <property type="evidence" value="ECO:0007669"/>
    <property type="project" value="TreeGrafter"/>
</dbReference>
<organism evidence="5 6">
    <name type="scientific">Leishmania donovani</name>
    <dbReference type="NCBI Taxonomy" id="5661"/>
    <lineage>
        <taxon>Eukaryota</taxon>
        <taxon>Discoba</taxon>
        <taxon>Euglenozoa</taxon>
        <taxon>Kinetoplastea</taxon>
        <taxon>Metakinetoplastina</taxon>
        <taxon>Trypanosomatida</taxon>
        <taxon>Trypanosomatidae</taxon>
        <taxon>Leishmaniinae</taxon>
        <taxon>Leishmania</taxon>
    </lineage>
</organism>
<dbReference type="EMBL" id="RHLC01000031">
    <property type="protein sequence ID" value="TPP45150.1"/>
    <property type="molecule type" value="Genomic_DNA"/>
</dbReference>
<dbReference type="VEuPathDB" id="TriTrypDB:LdBPK_130520.1"/>
<evidence type="ECO:0000256" key="2">
    <source>
        <dbReference type="ARBA" id="ARBA00022490"/>
    </source>
</evidence>
<dbReference type="GO" id="GO:0006606">
    <property type="term" value="P:protein import into nucleus"/>
    <property type="evidence" value="ECO:0007669"/>
    <property type="project" value="TreeGrafter"/>
</dbReference>
<dbReference type="SUPFAM" id="SSF48371">
    <property type="entry name" value="ARM repeat"/>
    <property type="match status" value="1"/>
</dbReference>
<comment type="caution">
    <text evidence="5">The sequence shown here is derived from an EMBL/GenBank/DDBJ whole genome shotgun (WGS) entry which is preliminary data.</text>
</comment>
<gene>
    <name evidence="5" type="ORF">CGC21_33205</name>
</gene>
<dbReference type="VEuPathDB" id="TriTrypDB:LdCL_130010600"/>
<keyword evidence="3" id="KW-0813">Transport</keyword>
<protein>
    <submittedName>
        <fullName evidence="5">Uncharacterized protein</fullName>
    </submittedName>
</protein>
<dbReference type="VEuPathDB" id="TriTrypDB:LdBPK_130530.1"/>
<keyword evidence="3" id="KW-0653">Protein transport</keyword>
<evidence type="ECO:0000256" key="1">
    <source>
        <dbReference type="ARBA" id="ARBA00004496"/>
    </source>
</evidence>
<comment type="subcellular location">
    <subcellularLocation>
        <location evidence="1">Cytoplasm</location>
    </subcellularLocation>
</comment>
<dbReference type="VEuPathDB" id="TriTrypDB:LdCL_130010700"/>
<evidence type="ECO:0000256" key="3">
    <source>
        <dbReference type="ARBA" id="ARBA00022927"/>
    </source>
</evidence>
<dbReference type="Gene3D" id="1.25.10.10">
    <property type="entry name" value="Leucine-rich Repeat Variant"/>
    <property type="match status" value="1"/>
</dbReference>
<reference evidence="6" key="1">
    <citation type="submission" date="2019-02" db="EMBL/GenBank/DDBJ databases">
        <title>FDA dAtabase for Regulatory Grade micrObial Sequences (FDA-ARGOS): Supporting development and validation of Infectious Disease Dx tests.</title>
        <authorList>
            <person name="Duncan R."/>
            <person name="Fisher C."/>
            <person name="Tallon L."/>
            <person name="Sadzewicz L."/>
            <person name="Sengamalay N."/>
            <person name="Ott S."/>
            <person name="Godinez A."/>
            <person name="Nagaraj S."/>
            <person name="Vavikolanu K."/>
            <person name="Nadendla S."/>
            <person name="Aluvathingal J."/>
            <person name="Sichtig H."/>
        </authorList>
    </citation>
    <scope>NUCLEOTIDE SEQUENCE [LARGE SCALE GENOMIC DNA]</scope>
    <source>
        <strain evidence="6">FDAARGOS_361</strain>
    </source>
</reference>
<keyword evidence="2" id="KW-0963">Cytoplasm</keyword>
<sequence>MQSDFNNVETELRDIEETFTTGRMNAFGSASTQDAFVHELKRIAEIETQVFYRTCALLKSSHTNEHKLVTNMYASAQPPPQSQRSGPATTSPSSNLGDGSFRANSSGLESSMYRGSMNQRSQSSFASTVAGGLSGVPPSNSNTHSTGASWRQSRQGWENVSAGSPFPGVGDGGASSGAAPHIHRSEWGNEDGFADKAFEDVAAHFEELESQFFSLGDYLREISKHVIRLNDMSKQVNNGVSYGASGGVTGAPAAAANANGSSNNTDMLQTVGSMGRQDYPGSFVDPTSIGGGSGYGMDGPHSALLASAIRFRNEIGRSDWNRNPRCSDEVRQRVRDHVVPLQCQPHVSEAVRRQLLTATIEVVNADYPERWPDLLPQLTGLVSQSMTALRGLFDCNASSCQEIDGDVIHMMLLQLKGSLGVLRGCCKIYVDPLKVDADEVDVFAGHLSPLLLSLMELLSGRWQHELTALAGHGAATATSGPSLAALFRFSAELEELAHCMRLSLKCIFSLFESRWPACLCEVSALDYLYASCVVTPIQVFQQAALPLCRARLAHALHHPAETGMTVTQLRGDHFSNFQQSAMFALLKWVMNIAHKLTQEFASPKSCERRCRTVAKHFTAQYLQPTVEAALALVRWHAGPPLALTSKAYILALEVLTLAVQHKAVYASVLHPSAEELMTVLLFPRLAFTDEDEELWSDNPEEYVRKQANPAGDIYSAKVVSTNLLMSLAAGTKKFHDKSLFLSLMNFLLNQLQAYVGAAAQATSDDAHLSTPAMEAARRVDASLYCFYHFKKILLAMRFGDDKLEYVLSTFTVPVTQYSLGFLRARAVLVLSTFAPSLEWSSPLAYQQALQPVLCLLNDSEAPVRVQACVCFSRLVCHPFARDVINPCIAELIQHYFNVMRMIDNEAVVRTLRKTISFYKNTLSQWALELTEMLVSHFAVVLERVTAKYNALESMTSSTAQTTGGGDKAELFLDNDGFADVLMTADELLETLTTLVKALPESTATVAARHAAADLLAKASGASSSSPSAAAPCPSTEALQQDIFVQIQLRVAPMLFVILGHQGGSSYGFMDPALSLLTTLIARSPAIAPPMWKVLWCLYQLIIRGGAVDYIQQLLPPIDNFVSVEPASFLYGTLAELTREPLPAAVPAEEAAQTPAQLVLAMCEAVLASTSLREREVAAVPKVLDVIVQCSWAASAAAASTFAFAEAAHALVQYVTQLSLKIAGTRPQQSATFRVLLANNIFSCLIADAPAAVAVLHGLQVTRPFLEQYVSLLARSVSIEGSEEAMLGLMRGYDRSLFVYAMVSCLRALAANTIDAGAAELRSGLEGAVQCGVLQQLAEMETTNGTAELRVHQRRIAMLDSAEGFLGGEGAGHGPSRDSRFQGMLRQAQALRETPQQSHRKEAVDDADNADLDDFEEENLLDDEDFSSPVDGINAWAALVSEVERTDVAAGGSASVVALLRSAAGQAQASAIVRARDLTCELQVARQTHRALLDQVRH</sequence>
<evidence type="ECO:0000313" key="6">
    <source>
        <dbReference type="Proteomes" id="UP000318447"/>
    </source>
</evidence>
<dbReference type="VEuPathDB" id="TriTrypDB:LDHU3_13.0720"/>
<feature type="region of interest" description="Disordered" evidence="4">
    <location>
        <begin position="1390"/>
        <end position="1409"/>
    </location>
</feature>
<dbReference type="InterPro" id="IPR011989">
    <property type="entry name" value="ARM-like"/>
</dbReference>
<evidence type="ECO:0000256" key="4">
    <source>
        <dbReference type="SAM" id="MobiDB-lite"/>
    </source>
</evidence>
<proteinExistence type="predicted"/>
<evidence type="ECO:0000313" key="5">
    <source>
        <dbReference type="EMBL" id="TPP45150.1"/>
    </source>
</evidence>
<dbReference type="Proteomes" id="UP000318447">
    <property type="component" value="Unassembled WGS sequence"/>
</dbReference>
<feature type="compositionally biased region" description="Polar residues" evidence="4">
    <location>
        <begin position="116"/>
        <end position="127"/>
    </location>
</feature>
<feature type="compositionally biased region" description="Polar residues" evidence="4">
    <location>
        <begin position="137"/>
        <end position="162"/>
    </location>
</feature>
<dbReference type="GO" id="GO:0005635">
    <property type="term" value="C:nuclear envelope"/>
    <property type="evidence" value="ECO:0007669"/>
    <property type="project" value="TreeGrafter"/>
</dbReference>